<feature type="domain" description="ELMO" evidence="2">
    <location>
        <begin position="137"/>
        <end position="236"/>
    </location>
</feature>
<feature type="signal peptide" evidence="1">
    <location>
        <begin position="1"/>
        <end position="20"/>
    </location>
</feature>
<proteinExistence type="predicted"/>
<dbReference type="Pfam" id="PF04727">
    <property type="entry name" value="ELMO_CED12"/>
    <property type="match status" value="1"/>
</dbReference>
<sequence>MHWFLLLVFGHIYRSPLLLSVYKGLKYLIHITTQTSEIYRLCNLNTGGEKLGPSLAILYRLDQSISYSKHLVAEKRALQEPDCDLVAVTTTVSAKKCLSPAATEVLAIGLGRIHQTNCVLYQVERQVQTQYDTNNTEHEDKLRMLWNKMKPDEHLNSRHTKQWVDIGFQGTDPATDFRGMGIQGLDDLLYFVTRYPQHAHSVLQHASHPVSWYPYAIVGINLTKFAYQLLELLDSS</sequence>
<feature type="chain" id="PRO_5034899757" description="ELMO domain-containing protein" evidence="1">
    <location>
        <begin position="21"/>
        <end position="236"/>
    </location>
</feature>
<dbReference type="EMBL" id="JAEPRD010000169">
    <property type="protein sequence ID" value="KAG2195497.1"/>
    <property type="molecule type" value="Genomic_DNA"/>
</dbReference>
<accession>A0A8H7QMR0</accession>
<evidence type="ECO:0000313" key="3">
    <source>
        <dbReference type="EMBL" id="KAG2195497.1"/>
    </source>
</evidence>
<keyword evidence="1" id="KW-0732">Signal</keyword>
<gene>
    <name evidence="3" type="ORF">INT47_012041</name>
</gene>
<evidence type="ECO:0000259" key="2">
    <source>
        <dbReference type="PROSITE" id="PS51335"/>
    </source>
</evidence>
<keyword evidence="4" id="KW-1185">Reference proteome</keyword>
<dbReference type="GO" id="GO:0005096">
    <property type="term" value="F:GTPase activator activity"/>
    <property type="evidence" value="ECO:0007669"/>
    <property type="project" value="TreeGrafter"/>
</dbReference>
<reference evidence="3" key="1">
    <citation type="submission" date="2020-12" db="EMBL/GenBank/DDBJ databases">
        <title>Metabolic potential, ecology and presence of endohyphal bacteria is reflected in genomic diversity of Mucoromycotina.</title>
        <authorList>
            <person name="Muszewska A."/>
            <person name="Okrasinska A."/>
            <person name="Steczkiewicz K."/>
            <person name="Drgas O."/>
            <person name="Orlowska M."/>
            <person name="Perlinska-Lenart U."/>
            <person name="Aleksandrzak-Piekarczyk T."/>
            <person name="Szatraj K."/>
            <person name="Zielenkiewicz U."/>
            <person name="Pilsyk S."/>
            <person name="Malc E."/>
            <person name="Mieczkowski P."/>
            <person name="Kruszewska J.S."/>
            <person name="Biernat P."/>
            <person name="Pawlowska J."/>
        </authorList>
    </citation>
    <scope>NUCLEOTIDE SEQUENCE</scope>
    <source>
        <strain evidence="3">WA0000017839</strain>
    </source>
</reference>
<dbReference type="InterPro" id="IPR050868">
    <property type="entry name" value="ELMO_domain-containing"/>
</dbReference>
<comment type="caution">
    <text evidence="3">The sequence shown here is derived from an EMBL/GenBank/DDBJ whole genome shotgun (WGS) entry which is preliminary data.</text>
</comment>
<dbReference type="Proteomes" id="UP000603453">
    <property type="component" value="Unassembled WGS sequence"/>
</dbReference>
<protein>
    <recommendedName>
        <fullName evidence="2">ELMO domain-containing protein</fullName>
    </recommendedName>
</protein>
<dbReference type="AlphaFoldDB" id="A0A8H7QMR0"/>
<dbReference type="PROSITE" id="PS51335">
    <property type="entry name" value="ELMO"/>
    <property type="match status" value="1"/>
</dbReference>
<dbReference type="PANTHER" id="PTHR12771:SF51">
    <property type="entry name" value="LD01482P"/>
    <property type="match status" value="1"/>
</dbReference>
<organism evidence="3 4">
    <name type="scientific">Mucor saturninus</name>
    <dbReference type="NCBI Taxonomy" id="64648"/>
    <lineage>
        <taxon>Eukaryota</taxon>
        <taxon>Fungi</taxon>
        <taxon>Fungi incertae sedis</taxon>
        <taxon>Mucoromycota</taxon>
        <taxon>Mucoromycotina</taxon>
        <taxon>Mucoromycetes</taxon>
        <taxon>Mucorales</taxon>
        <taxon>Mucorineae</taxon>
        <taxon>Mucoraceae</taxon>
        <taxon>Mucor</taxon>
    </lineage>
</organism>
<dbReference type="OrthoDB" id="67155at2759"/>
<name>A0A8H7QMR0_9FUNG</name>
<evidence type="ECO:0000256" key="1">
    <source>
        <dbReference type="SAM" id="SignalP"/>
    </source>
</evidence>
<dbReference type="InterPro" id="IPR006816">
    <property type="entry name" value="ELMO_dom"/>
</dbReference>
<dbReference type="PANTHER" id="PTHR12771">
    <property type="entry name" value="ENGULFMENT AND CELL MOTILITY"/>
    <property type="match status" value="1"/>
</dbReference>
<evidence type="ECO:0000313" key="4">
    <source>
        <dbReference type="Proteomes" id="UP000603453"/>
    </source>
</evidence>